<keyword evidence="3" id="KW-1185">Reference proteome</keyword>
<dbReference type="AlphaFoldDB" id="K9TDD9"/>
<dbReference type="EMBL" id="CP003607">
    <property type="protein sequence ID" value="AFY80428.1"/>
    <property type="molecule type" value="Genomic_DNA"/>
</dbReference>
<proteinExistence type="predicted"/>
<keyword evidence="1" id="KW-0472">Membrane</keyword>
<dbReference type="HOGENOM" id="CLU_181368_2_0_3"/>
<organism evidence="2 3">
    <name type="scientific">Oscillatoria acuminata PCC 6304</name>
    <dbReference type="NCBI Taxonomy" id="56110"/>
    <lineage>
        <taxon>Bacteria</taxon>
        <taxon>Bacillati</taxon>
        <taxon>Cyanobacteriota</taxon>
        <taxon>Cyanophyceae</taxon>
        <taxon>Oscillatoriophycideae</taxon>
        <taxon>Oscillatoriales</taxon>
        <taxon>Oscillatoriaceae</taxon>
        <taxon>Oscillatoria</taxon>
    </lineage>
</organism>
<dbReference type="OrthoDB" id="582745at2"/>
<evidence type="ECO:0000313" key="2">
    <source>
        <dbReference type="EMBL" id="AFY80428.1"/>
    </source>
</evidence>
<name>K9TDD9_9CYAN</name>
<dbReference type="KEGG" id="oac:Oscil6304_0689"/>
<accession>K9TDD9</accession>
<evidence type="ECO:0000256" key="1">
    <source>
        <dbReference type="SAM" id="Phobius"/>
    </source>
</evidence>
<reference evidence="2 3" key="1">
    <citation type="submission" date="2012-06" db="EMBL/GenBank/DDBJ databases">
        <title>Finished chromosome of genome of Oscillatoria acuminata PCC 6304.</title>
        <authorList>
            <consortium name="US DOE Joint Genome Institute"/>
            <person name="Gugger M."/>
            <person name="Coursin T."/>
            <person name="Rippka R."/>
            <person name="Tandeau De Marsac N."/>
            <person name="Huntemann M."/>
            <person name="Wei C.-L."/>
            <person name="Han J."/>
            <person name="Detter J.C."/>
            <person name="Han C."/>
            <person name="Tapia R."/>
            <person name="Davenport K."/>
            <person name="Daligault H."/>
            <person name="Erkkila T."/>
            <person name="Gu W."/>
            <person name="Munk A.C.C."/>
            <person name="Teshima H."/>
            <person name="Xu Y."/>
            <person name="Chain P."/>
            <person name="Chen A."/>
            <person name="Krypides N."/>
            <person name="Mavromatis K."/>
            <person name="Markowitz V."/>
            <person name="Szeto E."/>
            <person name="Ivanova N."/>
            <person name="Mikhailova N."/>
            <person name="Ovchinnikova G."/>
            <person name="Pagani I."/>
            <person name="Pati A."/>
            <person name="Goodwin L."/>
            <person name="Peters L."/>
            <person name="Pitluck S."/>
            <person name="Woyke T."/>
            <person name="Kerfeld C."/>
        </authorList>
    </citation>
    <scope>NUCLEOTIDE SEQUENCE [LARGE SCALE GENOMIC DNA]</scope>
    <source>
        <strain evidence="2 3">PCC 6304</strain>
    </source>
</reference>
<protein>
    <submittedName>
        <fullName evidence="2">Uncharacterized protein</fullName>
    </submittedName>
</protein>
<gene>
    <name evidence="2" type="ORF">Oscil6304_0689</name>
</gene>
<dbReference type="Proteomes" id="UP000010367">
    <property type="component" value="Chromosome"/>
</dbReference>
<evidence type="ECO:0000313" key="3">
    <source>
        <dbReference type="Proteomes" id="UP000010367"/>
    </source>
</evidence>
<keyword evidence="1" id="KW-1133">Transmembrane helix</keyword>
<feature type="transmembrane region" description="Helical" evidence="1">
    <location>
        <begin position="34"/>
        <end position="58"/>
    </location>
</feature>
<keyword evidence="1" id="KW-0812">Transmembrane</keyword>
<sequence length="67" mass="7397">MYLLPLLLAVAALWLLHKTSEDIYTILAGGSAGILLIWGLTLAPWFIQLASVILVLGLERMYLVKTD</sequence>
<dbReference type="InParanoid" id="K9TDD9"/>
<dbReference type="RefSeq" id="WP_015147078.1">
    <property type="nucleotide sequence ID" value="NC_019693.1"/>
</dbReference>